<dbReference type="GO" id="GO:0051287">
    <property type="term" value="F:NAD binding"/>
    <property type="evidence" value="ECO:0007669"/>
    <property type="project" value="InterPro"/>
</dbReference>
<reference evidence="4" key="1">
    <citation type="submission" date="2018-05" db="EMBL/GenBank/DDBJ databases">
        <authorList>
            <person name="Lanie J.A."/>
            <person name="Ng W.-L."/>
            <person name="Kazmierczak K.M."/>
            <person name="Andrzejewski T.M."/>
            <person name="Davidsen T.M."/>
            <person name="Wayne K.J."/>
            <person name="Tettelin H."/>
            <person name="Glass J.I."/>
            <person name="Rusch D."/>
            <person name="Podicherti R."/>
            <person name="Tsui H.-C.T."/>
            <person name="Winkler M.E."/>
        </authorList>
    </citation>
    <scope>NUCLEOTIDE SEQUENCE</scope>
</reference>
<dbReference type="InterPro" id="IPR029753">
    <property type="entry name" value="D-isomer_DH_CS"/>
</dbReference>
<dbReference type="CDD" id="cd05300">
    <property type="entry name" value="2-Hacid_dh_1"/>
    <property type="match status" value="1"/>
</dbReference>
<dbReference type="PANTHER" id="PTHR43333">
    <property type="entry name" value="2-HACID_DH_C DOMAIN-CONTAINING PROTEIN"/>
    <property type="match status" value="1"/>
</dbReference>
<dbReference type="Gene3D" id="3.40.50.720">
    <property type="entry name" value="NAD(P)-binding Rossmann-like Domain"/>
    <property type="match status" value="2"/>
</dbReference>
<organism evidence="4">
    <name type="scientific">marine metagenome</name>
    <dbReference type="NCBI Taxonomy" id="408172"/>
    <lineage>
        <taxon>unclassified sequences</taxon>
        <taxon>metagenomes</taxon>
        <taxon>ecological metagenomes</taxon>
    </lineage>
</organism>
<evidence type="ECO:0000256" key="1">
    <source>
        <dbReference type="ARBA" id="ARBA00023002"/>
    </source>
</evidence>
<evidence type="ECO:0000256" key="2">
    <source>
        <dbReference type="ARBA" id="ARBA00023027"/>
    </source>
</evidence>
<dbReference type="SUPFAM" id="SSF51735">
    <property type="entry name" value="NAD(P)-binding Rossmann-fold domains"/>
    <property type="match status" value="1"/>
</dbReference>
<dbReference type="PANTHER" id="PTHR43333:SF1">
    <property type="entry name" value="D-ISOMER SPECIFIC 2-HYDROXYACID DEHYDROGENASE NAD-BINDING DOMAIN-CONTAINING PROTEIN"/>
    <property type="match status" value="1"/>
</dbReference>
<proteinExistence type="predicted"/>
<dbReference type="InterPro" id="IPR006140">
    <property type="entry name" value="D-isomer_DH_NAD-bd"/>
</dbReference>
<feature type="non-terminal residue" evidence="4">
    <location>
        <position position="1"/>
    </location>
</feature>
<keyword evidence="1" id="KW-0560">Oxidoreductase</keyword>
<dbReference type="Pfam" id="PF02826">
    <property type="entry name" value="2-Hacid_dh_C"/>
    <property type="match status" value="1"/>
</dbReference>
<dbReference type="PROSITE" id="PS00671">
    <property type="entry name" value="D_2_HYDROXYACID_DH_3"/>
    <property type="match status" value="1"/>
</dbReference>
<keyword evidence="2" id="KW-0520">NAD</keyword>
<protein>
    <recommendedName>
        <fullName evidence="3">D-isomer specific 2-hydroxyacid dehydrogenase NAD-binding domain-containing protein</fullName>
    </recommendedName>
</protein>
<dbReference type="SUPFAM" id="SSF52283">
    <property type="entry name" value="Formate/glycerate dehydrogenase catalytic domain-like"/>
    <property type="match status" value="1"/>
</dbReference>
<dbReference type="GO" id="GO:0016491">
    <property type="term" value="F:oxidoreductase activity"/>
    <property type="evidence" value="ECO:0007669"/>
    <property type="project" value="UniProtKB-KW"/>
</dbReference>
<sequence length="343" mass="36977">VKVVSLIPLGRTARDEIENVDASIELHIAAGWFDGELRDTWGDKTADSYLGTPQDIPPQVERDEILAAADVILGGFPVPVDLVARAPRLRWFHQTPAGASNLHRCDLWGSDVIVTTSRGLGNTLAIAEYVVASFLHFARGLHQASIDREGATFDRMSYRPALLAGKTVCVVGAGGIGQEVGRLCAALGMRVIGTRRSPSDKPHGFDQVGGPDDLHTLLTESQFVAICCQLTPDTRGLIGVEALAAMPDDAVLVNVARGEIIDEDALAASLPRLRGVALDVYVGEFDRPPPDGLWNNPKVLITPHISAGAERWSRRPIELFCNNLRALIAGDDLANIIDWSKGY</sequence>
<evidence type="ECO:0000259" key="3">
    <source>
        <dbReference type="Pfam" id="PF02826"/>
    </source>
</evidence>
<feature type="domain" description="D-isomer specific 2-hydroxyacid dehydrogenase NAD-binding" evidence="3">
    <location>
        <begin position="132"/>
        <end position="306"/>
    </location>
</feature>
<name>A0A381RNY5_9ZZZZ</name>
<evidence type="ECO:0000313" key="4">
    <source>
        <dbReference type="EMBL" id="SUZ92974.1"/>
    </source>
</evidence>
<accession>A0A381RNY5</accession>
<dbReference type="AlphaFoldDB" id="A0A381RNY5"/>
<dbReference type="EMBL" id="UINC01002106">
    <property type="protein sequence ID" value="SUZ92974.1"/>
    <property type="molecule type" value="Genomic_DNA"/>
</dbReference>
<gene>
    <name evidence="4" type="ORF">METZ01_LOCUS45828</name>
</gene>
<dbReference type="InterPro" id="IPR036291">
    <property type="entry name" value="NAD(P)-bd_dom_sf"/>
</dbReference>